<proteinExistence type="inferred from homology"/>
<name>A0A6G1J357_9PLEO</name>
<dbReference type="InterPro" id="IPR044053">
    <property type="entry name" value="AsaB-like"/>
</dbReference>
<keyword evidence="4" id="KW-1185">Reference proteome</keyword>
<evidence type="ECO:0000256" key="1">
    <source>
        <dbReference type="ARBA" id="ARBA00023002"/>
    </source>
</evidence>
<evidence type="ECO:0008006" key="5">
    <source>
        <dbReference type="Google" id="ProtNLM"/>
    </source>
</evidence>
<evidence type="ECO:0000256" key="2">
    <source>
        <dbReference type="ARBA" id="ARBA00023604"/>
    </source>
</evidence>
<sequence length="298" mass="34671">MSKSQDCFAVFNYLEWDPLYETEKPFQIFSDIPAGSADQRKDNLNFKPGPSEKVHDVRGDENHFTLDKNGFEYIRHKTKVLDGDIYSKEHVQDIYLPECAQVLKTVLDGADEVHVFDWRRRCEDTSSQFGMLVDYSDRNVILGPARSVHVDSSDTSIMDRIYHLWPDRADYLLQGRIRWINLWRPLKLPVRSAPLAVCDGTTLDESNLVEVHRIRRQFIGCTWFSMYQENIKWYYMSSQSPEDLLLFKTFDSMEGKAKYSAHSAFDLDTGATGQPRESIEARALVFTYPENLKPMERD</sequence>
<dbReference type="OrthoDB" id="412788at2759"/>
<evidence type="ECO:0000313" key="4">
    <source>
        <dbReference type="Proteomes" id="UP000799291"/>
    </source>
</evidence>
<accession>A0A6G1J357</accession>
<dbReference type="NCBIfam" id="NF041278">
    <property type="entry name" value="CmcJ_NvfI_EfuI"/>
    <property type="match status" value="1"/>
</dbReference>
<dbReference type="AlphaFoldDB" id="A0A6G1J357"/>
<reference evidence="3" key="1">
    <citation type="journal article" date="2020" name="Stud. Mycol.">
        <title>101 Dothideomycetes genomes: a test case for predicting lifestyles and emergence of pathogens.</title>
        <authorList>
            <person name="Haridas S."/>
            <person name="Albert R."/>
            <person name="Binder M."/>
            <person name="Bloem J."/>
            <person name="Labutti K."/>
            <person name="Salamov A."/>
            <person name="Andreopoulos B."/>
            <person name="Baker S."/>
            <person name="Barry K."/>
            <person name="Bills G."/>
            <person name="Bluhm B."/>
            <person name="Cannon C."/>
            <person name="Castanera R."/>
            <person name="Culley D."/>
            <person name="Daum C."/>
            <person name="Ezra D."/>
            <person name="Gonzalez J."/>
            <person name="Henrissat B."/>
            <person name="Kuo A."/>
            <person name="Liang C."/>
            <person name="Lipzen A."/>
            <person name="Lutzoni F."/>
            <person name="Magnuson J."/>
            <person name="Mondo S."/>
            <person name="Nolan M."/>
            <person name="Ohm R."/>
            <person name="Pangilinan J."/>
            <person name="Park H.-J."/>
            <person name="Ramirez L."/>
            <person name="Alfaro M."/>
            <person name="Sun H."/>
            <person name="Tritt A."/>
            <person name="Yoshinaga Y."/>
            <person name="Zwiers L.-H."/>
            <person name="Turgeon B."/>
            <person name="Goodwin S."/>
            <person name="Spatafora J."/>
            <person name="Crous P."/>
            <person name="Grigoriev I."/>
        </authorList>
    </citation>
    <scope>NUCLEOTIDE SEQUENCE</scope>
    <source>
        <strain evidence="3">CBS 122367</strain>
    </source>
</reference>
<evidence type="ECO:0000313" key="3">
    <source>
        <dbReference type="EMBL" id="KAF2684665.1"/>
    </source>
</evidence>
<keyword evidence="1" id="KW-0560">Oxidoreductase</keyword>
<gene>
    <name evidence="3" type="ORF">K458DRAFT_388366</name>
</gene>
<protein>
    <recommendedName>
        <fullName evidence="5">Methyltransferase</fullName>
    </recommendedName>
</protein>
<dbReference type="PANTHER" id="PTHR34598:SF3">
    <property type="entry name" value="OXIDOREDUCTASE AN1597"/>
    <property type="match status" value="1"/>
</dbReference>
<dbReference type="PANTHER" id="PTHR34598">
    <property type="entry name" value="BLL6449 PROTEIN"/>
    <property type="match status" value="1"/>
</dbReference>
<dbReference type="GO" id="GO:0016491">
    <property type="term" value="F:oxidoreductase activity"/>
    <property type="evidence" value="ECO:0007669"/>
    <property type="project" value="UniProtKB-KW"/>
</dbReference>
<comment type="similarity">
    <text evidence="2">Belongs to the asaB hydroxylase/desaturase family.</text>
</comment>
<dbReference type="EMBL" id="MU005580">
    <property type="protein sequence ID" value="KAF2684665.1"/>
    <property type="molecule type" value="Genomic_DNA"/>
</dbReference>
<dbReference type="Proteomes" id="UP000799291">
    <property type="component" value="Unassembled WGS sequence"/>
</dbReference>
<organism evidence="3 4">
    <name type="scientific">Lentithecium fluviatile CBS 122367</name>
    <dbReference type="NCBI Taxonomy" id="1168545"/>
    <lineage>
        <taxon>Eukaryota</taxon>
        <taxon>Fungi</taxon>
        <taxon>Dikarya</taxon>
        <taxon>Ascomycota</taxon>
        <taxon>Pezizomycotina</taxon>
        <taxon>Dothideomycetes</taxon>
        <taxon>Pleosporomycetidae</taxon>
        <taxon>Pleosporales</taxon>
        <taxon>Massarineae</taxon>
        <taxon>Lentitheciaceae</taxon>
        <taxon>Lentithecium</taxon>
    </lineage>
</organism>